<proteinExistence type="predicted"/>
<accession>A0A916VPR4</accession>
<dbReference type="Proteomes" id="UP000628017">
    <property type="component" value="Unassembled WGS sequence"/>
</dbReference>
<dbReference type="Gene3D" id="2.60.40.2070">
    <property type="match status" value="1"/>
</dbReference>
<evidence type="ECO:0000313" key="3">
    <source>
        <dbReference type="Proteomes" id="UP000628017"/>
    </source>
</evidence>
<comment type="caution">
    <text evidence="2">The sequence shown here is derived from an EMBL/GenBank/DDBJ whole genome shotgun (WGS) entry which is preliminary data.</text>
</comment>
<dbReference type="AlphaFoldDB" id="A0A916VPR4"/>
<protein>
    <submittedName>
        <fullName evidence="2">Fimbrial protein</fullName>
    </submittedName>
</protein>
<dbReference type="Pfam" id="PF13953">
    <property type="entry name" value="PapC_C"/>
    <property type="match status" value="1"/>
</dbReference>
<dbReference type="GO" id="GO:0015473">
    <property type="term" value="F:fimbrial usher porin activity"/>
    <property type="evidence" value="ECO:0007669"/>
    <property type="project" value="InterPro"/>
</dbReference>
<sequence length="787" mass="85309">MTQQISADIEVSAEISASKAPYELVPPVQDTPLFLEVYVNSKTTQLIAEFTHHTDNRFSSPRSELEEIGIRPPLGVSKTVYLDTIEGLTFRYNMEAQAIYISAPFRSLLPIVSSARRKPEMIAPERSFGAVVNYALTANLGPNSSGSGMHFRGYSGSLNGWVFAPFGALSSSGFFNSPGGSLGTPDFIRQETKLEFNNTKHALSLSFGDLQSSSVSWSRPIRMGGIQFRRDFSLRSDIVTEQLFSFEGAAAVPSTVDVFIENNRAYSGTVDQGRFRLEDVPFFTGSGDAVVVIRDANGNERLQEISFFAAQNLLKAGTFDFSVEVGKPREAYGLQSNEYSSDTAYSGSFKYGLNQKLTLEAHLEGKSDLIMGGIGFTTVPFDLAEFSLSAGLSRYKNNTAAFAQTSLRTKIRNVDVHLNVLRSEPGFADLAYATGVDYLGASTIATGASLLEFPIASEVLSLGMPLFNTDQDIGLSLVRSERASSEDLIVSASYARSLDFNDSSISLFGSHNVKNDRTRLAINFAMPLHKKNQIRTSAVSDSDGDLNMAVSLSRPLGDRVGDYGYQAQIDDNGDNRFANVRGSYRTRFAKVSGELFRTGSSDFARFTAEGSLVLADGKVAAGNVINDSFAIVDVGVPNVDVNLQNRPVTKTGRFGRALVTGLASYRRNRVSVDTEHLPQDAVLNASAMEVVPARRSGTLVSFASGGGDAALITLVDQAGRYVTAGSAAYLNGSKSEYYVGYDGLVWVENIKSSNRLRVTTEGRDCTVAFDYQPTDAVQQSLGPFRCQ</sequence>
<dbReference type="InterPro" id="IPR025949">
    <property type="entry name" value="PapC-like_C"/>
</dbReference>
<dbReference type="Gene3D" id="2.60.40.3110">
    <property type="match status" value="1"/>
</dbReference>
<name>A0A916VPR4_9RHOB</name>
<dbReference type="EMBL" id="BMKA01000002">
    <property type="protein sequence ID" value="GGA16748.1"/>
    <property type="molecule type" value="Genomic_DNA"/>
</dbReference>
<dbReference type="GO" id="GO:0009297">
    <property type="term" value="P:pilus assembly"/>
    <property type="evidence" value="ECO:0007669"/>
    <property type="project" value="InterPro"/>
</dbReference>
<dbReference type="PANTHER" id="PTHR30451">
    <property type="entry name" value="OUTER MEMBRANE USHER PROTEIN"/>
    <property type="match status" value="1"/>
</dbReference>
<evidence type="ECO:0000259" key="1">
    <source>
        <dbReference type="Pfam" id="PF13953"/>
    </source>
</evidence>
<dbReference type="InterPro" id="IPR043142">
    <property type="entry name" value="PapC-like_C_sf"/>
</dbReference>
<dbReference type="RefSeq" id="WP_188673259.1">
    <property type="nucleotide sequence ID" value="NZ_BMKA01000002.1"/>
</dbReference>
<dbReference type="PANTHER" id="PTHR30451:SF5">
    <property type="entry name" value="SLR0019 PROTEIN"/>
    <property type="match status" value="1"/>
</dbReference>
<dbReference type="Pfam" id="PF00577">
    <property type="entry name" value="Usher"/>
    <property type="match status" value="1"/>
</dbReference>
<keyword evidence="3" id="KW-1185">Reference proteome</keyword>
<feature type="domain" description="PapC-like C-terminal" evidence="1">
    <location>
        <begin position="711"/>
        <end position="772"/>
    </location>
</feature>
<dbReference type="InterPro" id="IPR000015">
    <property type="entry name" value="Fimb_usher"/>
</dbReference>
<dbReference type="GO" id="GO:0009279">
    <property type="term" value="C:cell outer membrane"/>
    <property type="evidence" value="ECO:0007669"/>
    <property type="project" value="TreeGrafter"/>
</dbReference>
<organism evidence="2 3">
    <name type="scientific">Neptunicoccus cionae</name>
    <dbReference type="NCBI Taxonomy" id="2035344"/>
    <lineage>
        <taxon>Bacteria</taxon>
        <taxon>Pseudomonadati</taxon>
        <taxon>Pseudomonadota</taxon>
        <taxon>Alphaproteobacteria</taxon>
        <taxon>Rhodobacterales</taxon>
        <taxon>Paracoccaceae</taxon>
        <taxon>Neptunicoccus</taxon>
    </lineage>
</organism>
<gene>
    <name evidence="2" type="ORF">GCM10011498_16610</name>
</gene>
<reference evidence="2" key="1">
    <citation type="journal article" date="2014" name="Int. J. Syst. Evol. Microbiol.">
        <title>Complete genome sequence of Corynebacterium casei LMG S-19264T (=DSM 44701T), isolated from a smear-ripened cheese.</title>
        <authorList>
            <consortium name="US DOE Joint Genome Institute (JGI-PGF)"/>
            <person name="Walter F."/>
            <person name="Albersmeier A."/>
            <person name="Kalinowski J."/>
            <person name="Ruckert C."/>
        </authorList>
    </citation>
    <scope>NUCLEOTIDE SEQUENCE</scope>
    <source>
        <strain evidence="2">CGMCC 1.15880</strain>
    </source>
</reference>
<dbReference type="Gene3D" id="2.60.40.2610">
    <property type="entry name" value="Outer membrane usher protein FimD, plug domain"/>
    <property type="match status" value="1"/>
</dbReference>
<evidence type="ECO:0000313" key="2">
    <source>
        <dbReference type="EMBL" id="GGA16748.1"/>
    </source>
</evidence>
<reference evidence="2" key="2">
    <citation type="submission" date="2020-09" db="EMBL/GenBank/DDBJ databases">
        <authorList>
            <person name="Sun Q."/>
            <person name="Zhou Y."/>
        </authorList>
    </citation>
    <scope>NUCLEOTIDE SEQUENCE</scope>
    <source>
        <strain evidence="2">CGMCC 1.15880</strain>
    </source>
</reference>
<dbReference type="InterPro" id="IPR042186">
    <property type="entry name" value="FimD_plug_dom"/>
</dbReference>